<dbReference type="KEGG" id="cohn:KCTCHS21_12470"/>
<dbReference type="GO" id="GO:0005524">
    <property type="term" value="F:ATP binding"/>
    <property type="evidence" value="ECO:0007669"/>
    <property type="project" value="UniProtKB-KW"/>
</dbReference>
<proteinExistence type="predicted"/>
<dbReference type="InterPro" id="IPR050736">
    <property type="entry name" value="Sensor_HK_Regulatory"/>
</dbReference>
<dbReference type="Pfam" id="PF00512">
    <property type="entry name" value="HisKA"/>
    <property type="match status" value="1"/>
</dbReference>
<evidence type="ECO:0000259" key="10">
    <source>
        <dbReference type="PROSITE" id="PS50109"/>
    </source>
</evidence>
<protein>
    <recommendedName>
        <fullName evidence="2">histidine kinase</fullName>
        <ecNumber evidence="2">2.7.13.3</ecNumber>
    </recommendedName>
</protein>
<evidence type="ECO:0000256" key="7">
    <source>
        <dbReference type="ARBA" id="ARBA00022840"/>
    </source>
</evidence>
<dbReference type="Pfam" id="PF02518">
    <property type="entry name" value="HATPase_c"/>
    <property type="match status" value="1"/>
</dbReference>
<comment type="catalytic activity">
    <reaction evidence="1">
        <text>ATP + protein L-histidine = ADP + protein N-phospho-L-histidine.</text>
        <dbReference type="EC" id="2.7.13.3"/>
    </reaction>
</comment>
<keyword evidence="9" id="KW-0472">Membrane</keyword>
<dbReference type="CDD" id="cd00075">
    <property type="entry name" value="HATPase"/>
    <property type="match status" value="1"/>
</dbReference>
<dbReference type="AlphaFoldDB" id="A0A3T1D1B2"/>
<keyword evidence="7" id="KW-0067">ATP-binding</keyword>
<evidence type="ECO:0000256" key="2">
    <source>
        <dbReference type="ARBA" id="ARBA00012438"/>
    </source>
</evidence>
<keyword evidence="9" id="KW-1133">Transmembrane helix</keyword>
<dbReference type="RefSeq" id="WP_130605943.1">
    <property type="nucleotide sequence ID" value="NZ_AP019400.1"/>
</dbReference>
<dbReference type="EMBL" id="AP019400">
    <property type="protein sequence ID" value="BBI31848.1"/>
    <property type="molecule type" value="Genomic_DNA"/>
</dbReference>
<evidence type="ECO:0000256" key="1">
    <source>
        <dbReference type="ARBA" id="ARBA00000085"/>
    </source>
</evidence>
<dbReference type="InterPro" id="IPR003594">
    <property type="entry name" value="HATPase_dom"/>
</dbReference>
<evidence type="ECO:0000256" key="9">
    <source>
        <dbReference type="SAM" id="Phobius"/>
    </source>
</evidence>
<evidence type="ECO:0000256" key="8">
    <source>
        <dbReference type="ARBA" id="ARBA00023012"/>
    </source>
</evidence>
<dbReference type="PANTHER" id="PTHR43711">
    <property type="entry name" value="TWO-COMPONENT HISTIDINE KINASE"/>
    <property type="match status" value="1"/>
</dbReference>
<accession>A0A3T1D1B2</accession>
<keyword evidence="4" id="KW-0808">Transferase</keyword>
<dbReference type="CDD" id="cd00082">
    <property type="entry name" value="HisKA"/>
    <property type="match status" value="1"/>
</dbReference>
<name>A0A3T1D1B2_9BACL</name>
<dbReference type="InterPro" id="IPR003661">
    <property type="entry name" value="HisK_dim/P_dom"/>
</dbReference>
<dbReference type="InterPro" id="IPR036890">
    <property type="entry name" value="HATPase_C_sf"/>
</dbReference>
<keyword evidence="12" id="KW-1185">Reference proteome</keyword>
<dbReference type="PANTHER" id="PTHR43711:SF1">
    <property type="entry name" value="HISTIDINE KINASE 1"/>
    <property type="match status" value="1"/>
</dbReference>
<dbReference type="OrthoDB" id="368131at2"/>
<dbReference type="SMART" id="SM00388">
    <property type="entry name" value="HisKA"/>
    <property type="match status" value="1"/>
</dbReference>
<feature type="transmembrane region" description="Helical" evidence="9">
    <location>
        <begin position="12"/>
        <end position="34"/>
    </location>
</feature>
<dbReference type="SMART" id="SM00387">
    <property type="entry name" value="HATPase_c"/>
    <property type="match status" value="1"/>
</dbReference>
<dbReference type="Proteomes" id="UP000289856">
    <property type="component" value="Chromosome"/>
</dbReference>
<dbReference type="PRINTS" id="PR00344">
    <property type="entry name" value="BCTRLSENSOR"/>
</dbReference>
<dbReference type="InterPro" id="IPR004358">
    <property type="entry name" value="Sig_transdc_His_kin-like_C"/>
</dbReference>
<reference evidence="11 12" key="1">
    <citation type="submission" date="2019-01" db="EMBL/GenBank/DDBJ databases">
        <title>Complete genome sequence of Cohnella hallensis HS21 isolated from Korean fir (Abies koreana) rhizospheric soil.</title>
        <authorList>
            <person name="Jiang L."/>
            <person name="Kang S.W."/>
            <person name="Kim S."/>
            <person name="Jung J."/>
            <person name="Kim C.Y."/>
            <person name="Kim D.H."/>
            <person name="Kim S.W."/>
            <person name="Lee J."/>
        </authorList>
    </citation>
    <scope>NUCLEOTIDE SEQUENCE [LARGE SCALE GENOMIC DNA]</scope>
    <source>
        <strain evidence="11 12">HS21</strain>
    </source>
</reference>
<dbReference type="SUPFAM" id="SSF55874">
    <property type="entry name" value="ATPase domain of HSP90 chaperone/DNA topoisomerase II/histidine kinase"/>
    <property type="match status" value="1"/>
</dbReference>
<feature type="transmembrane region" description="Helical" evidence="9">
    <location>
        <begin position="110"/>
        <end position="128"/>
    </location>
</feature>
<evidence type="ECO:0000256" key="5">
    <source>
        <dbReference type="ARBA" id="ARBA00022741"/>
    </source>
</evidence>
<feature type="transmembrane region" description="Helical" evidence="9">
    <location>
        <begin position="258"/>
        <end position="281"/>
    </location>
</feature>
<dbReference type="InterPro" id="IPR005467">
    <property type="entry name" value="His_kinase_dom"/>
</dbReference>
<evidence type="ECO:0000256" key="3">
    <source>
        <dbReference type="ARBA" id="ARBA00022553"/>
    </source>
</evidence>
<evidence type="ECO:0000313" key="11">
    <source>
        <dbReference type="EMBL" id="BBI31848.1"/>
    </source>
</evidence>
<keyword evidence="8" id="KW-0902">Two-component regulatory system</keyword>
<dbReference type="GO" id="GO:0000155">
    <property type="term" value="F:phosphorelay sensor kinase activity"/>
    <property type="evidence" value="ECO:0007669"/>
    <property type="project" value="InterPro"/>
</dbReference>
<dbReference type="InterPro" id="IPR036097">
    <property type="entry name" value="HisK_dim/P_sf"/>
</dbReference>
<keyword evidence="9" id="KW-0812">Transmembrane</keyword>
<dbReference type="Gene3D" id="1.10.287.130">
    <property type="match status" value="1"/>
</dbReference>
<dbReference type="Gene3D" id="3.30.565.10">
    <property type="entry name" value="Histidine kinase-like ATPase, C-terminal domain"/>
    <property type="match status" value="1"/>
</dbReference>
<evidence type="ECO:0000313" key="12">
    <source>
        <dbReference type="Proteomes" id="UP000289856"/>
    </source>
</evidence>
<sequence>MSIKRRLTFRLITWLLIVGLVLLALAISTLLWTVNQLSRIETGRQFESAGLYQLVRTVESKGNSLQFDEELIDLIRKSGGWLQRIDNNGVVTDAFFTPADVPLSYGPGELMAYTFGMSPFPYHLYLWIQEKDGILHTLIYGFKSHDNSLLEEITIKGTRNGDSILLPLEIQDDLRRSHAWLQIIDQKGTELASFNKPEKAISNFTVQDMALRSFYPDRYGTRLVSQYDKDSSLTWVLNTPLPGSEPGSAPRLDPENRVLIIGIGSFLLGAIILFGIVSYWLGQRFGSPIVHILKWLRFLGEGRYEEPVDARGIVRSQNRRGKRKRKYRVYQDVIDSMNSLSQTLHHNERLRDETEKMRNEWIAGVSHDLKTPLSSIKGYAYLLDNDSYEWTTGEIRSFARIILDKSSHLDDLIDDLALTYRLRNGHGAPSSELVDLNEYTAEAILEATNHPVFKESSVKYIPAKSPIYMILYKPWFQRIVDNLVANALMHNGEDTTLTISIEEKEPNTIILTLKDDGKGMDEETVARLFERYYRGTDTESRTEGSGLGMAITKALVEALGGSIQVITSVGQGTTLIIKWPSVVRSD</sequence>
<keyword evidence="5" id="KW-0547">Nucleotide-binding</keyword>
<evidence type="ECO:0000256" key="4">
    <source>
        <dbReference type="ARBA" id="ARBA00022679"/>
    </source>
</evidence>
<keyword evidence="3" id="KW-0597">Phosphoprotein</keyword>
<dbReference type="PROSITE" id="PS50109">
    <property type="entry name" value="HIS_KIN"/>
    <property type="match status" value="1"/>
</dbReference>
<gene>
    <name evidence="11" type="ORF">KCTCHS21_12470</name>
</gene>
<dbReference type="SUPFAM" id="SSF47384">
    <property type="entry name" value="Homodimeric domain of signal transducing histidine kinase"/>
    <property type="match status" value="1"/>
</dbReference>
<feature type="domain" description="Histidine kinase" evidence="10">
    <location>
        <begin position="364"/>
        <end position="583"/>
    </location>
</feature>
<dbReference type="EC" id="2.7.13.3" evidence="2"/>
<evidence type="ECO:0000256" key="6">
    <source>
        <dbReference type="ARBA" id="ARBA00022777"/>
    </source>
</evidence>
<keyword evidence="6 11" id="KW-0418">Kinase</keyword>
<organism evidence="11 12">
    <name type="scientific">Cohnella abietis</name>
    <dbReference type="NCBI Taxonomy" id="2507935"/>
    <lineage>
        <taxon>Bacteria</taxon>
        <taxon>Bacillati</taxon>
        <taxon>Bacillota</taxon>
        <taxon>Bacilli</taxon>
        <taxon>Bacillales</taxon>
        <taxon>Paenibacillaceae</taxon>
        <taxon>Cohnella</taxon>
    </lineage>
</organism>